<feature type="compositionally biased region" description="Low complexity" evidence="1">
    <location>
        <begin position="159"/>
        <end position="169"/>
    </location>
</feature>
<feature type="compositionally biased region" description="Basic and acidic residues" evidence="1">
    <location>
        <begin position="113"/>
        <end position="139"/>
    </location>
</feature>
<protein>
    <submittedName>
        <fullName evidence="2">Uncharacterized protein</fullName>
    </submittedName>
</protein>
<name>A0A0G4FK02_9ALVE</name>
<sequence length="195" mass="22159">MVSKGFIRKVEGALPDKKVVDFFRARSKEFQDLTGKEEKYYGRVKERLDDSIVFIKREEKKLAWELQVDLWEAYWDEKVQKFVEVMGRFYRHRIACRNQRRGSSLGSTPTASDRGERGGRGDGRGASRETSERTPREANARGSTQPSTVASRCFENIPAAAAAAAAAAAGDPRGLNRQRPPQQQERERKRGSPRR</sequence>
<feature type="compositionally biased region" description="Polar residues" evidence="1">
    <location>
        <begin position="101"/>
        <end position="110"/>
    </location>
</feature>
<feature type="compositionally biased region" description="Basic and acidic residues" evidence="1">
    <location>
        <begin position="184"/>
        <end position="195"/>
    </location>
</feature>
<evidence type="ECO:0000256" key="1">
    <source>
        <dbReference type="SAM" id="MobiDB-lite"/>
    </source>
</evidence>
<accession>A0A0G4FK02</accession>
<evidence type="ECO:0000313" key="2">
    <source>
        <dbReference type="EMBL" id="CEM13884.1"/>
    </source>
</evidence>
<feature type="compositionally biased region" description="Polar residues" evidence="1">
    <location>
        <begin position="141"/>
        <end position="150"/>
    </location>
</feature>
<organism evidence="2">
    <name type="scientific">Chromera velia CCMP2878</name>
    <dbReference type="NCBI Taxonomy" id="1169474"/>
    <lineage>
        <taxon>Eukaryota</taxon>
        <taxon>Sar</taxon>
        <taxon>Alveolata</taxon>
        <taxon>Colpodellida</taxon>
        <taxon>Chromeraceae</taxon>
        <taxon>Chromera</taxon>
    </lineage>
</organism>
<dbReference type="AlphaFoldDB" id="A0A0G4FK02"/>
<dbReference type="VEuPathDB" id="CryptoDB:Cvel_3418"/>
<proteinExistence type="predicted"/>
<reference evidence="2" key="1">
    <citation type="submission" date="2014-11" db="EMBL/GenBank/DDBJ databases">
        <authorList>
            <person name="Otto D Thomas"/>
            <person name="Naeem Raeece"/>
        </authorList>
    </citation>
    <scope>NUCLEOTIDE SEQUENCE</scope>
</reference>
<feature type="region of interest" description="Disordered" evidence="1">
    <location>
        <begin position="100"/>
        <end position="195"/>
    </location>
</feature>
<dbReference type="EMBL" id="CDMZ01000418">
    <property type="protein sequence ID" value="CEM13884.1"/>
    <property type="molecule type" value="Genomic_DNA"/>
</dbReference>
<gene>
    <name evidence="2" type="ORF">Cvel_3418</name>
</gene>